<protein>
    <submittedName>
        <fullName evidence="2">Uncharacterized protein</fullName>
    </submittedName>
</protein>
<name>Q8FQP9_COREF</name>
<dbReference type="STRING" id="196164.gene:10741478"/>
<reference evidence="2 3" key="1">
    <citation type="journal article" date="2003" name="Genome Res.">
        <title>Comparative complete genome sequence analysis of the amino acid replacements responsible for the thermostability of Corynebacterium efficiens.</title>
        <authorList>
            <person name="Nishio Y."/>
            <person name="Nakamura Y."/>
            <person name="Kawarabayasi Y."/>
            <person name="Usuda Y."/>
            <person name="Kimura E."/>
            <person name="Sugimoto S."/>
            <person name="Matsui K."/>
            <person name="Yamagishi A."/>
            <person name="Kikuchi H."/>
            <person name="Ikeo K."/>
            <person name="Gojobori T."/>
        </authorList>
    </citation>
    <scope>NUCLEOTIDE SEQUENCE [LARGE SCALE GENOMIC DNA]</scope>
    <source>
        <strain evidence="3">DSM 44549 / YS-314 / AJ 12310 / JCM 11189 / NBRC 100395</strain>
    </source>
</reference>
<dbReference type="EMBL" id="BA000035">
    <property type="protein sequence ID" value="BAC17880.1"/>
    <property type="molecule type" value="Genomic_DNA"/>
</dbReference>
<accession>Q8FQP9</accession>
<feature type="region of interest" description="Disordered" evidence="1">
    <location>
        <begin position="1"/>
        <end position="61"/>
    </location>
</feature>
<evidence type="ECO:0000313" key="2">
    <source>
        <dbReference type="EMBL" id="BAC17880.1"/>
    </source>
</evidence>
<evidence type="ECO:0000256" key="1">
    <source>
        <dbReference type="SAM" id="MobiDB-lite"/>
    </source>
</evidence>
<feature type="compositionally biased region" description="Polar residues" evidence="1">
    <location>
        <begin position="10"/>
        <end position="23"/>
    </location>
</feature>
<keyword evidence="3" id="KW-1185">Reference proteome</keyword>
<organism evidence="2 3">
    <name type="scientific">Corynebacterium efficiens (strain DSM 44549 / YS-314 / AJ 12310 / JCM 11189 / NBRC 100395)</name>
    <dbReference type="NCBI Taxonomy" id="196164"/>
    <lineage>
        <taxon>Bacteria</taxon>
        <taxon>Bacillati</taxon>
        <taxon>Actinomycetota</taxon>
        <taxon>Actinomycetes</taxon>
        <taxon>Mycobacteriales</taxon>
        <taxon>Corynebacteriaceae</taxon>
        <taxon>Corynebacterium</taxon>
    </lineage>
</organism>
<sequence>MRSDRMPTSWRCSSRTGSGTVSMISAPVTWGPTTSATDHGAHQPHRQATQGPNRKKGQGTEVPCPSSWWLNACLELLLAVGVGHRENVQTLVQLLLGQLLTVDKAHVDDGLADGLALCQRSLGDLRGGFVADCGVQRSDNGRGGLGQLLHVLLVGNNAVNQAGGEHARGVGQQAGGLKDVAGHHGDEHVELELALAAGEGDSGVVADDLGGDLGGGLAQDGVDLARHDGGTRLQVGQLDLAEAGQRAGAHEADVVGDLVEGDGDNAHRAGELDEGVAVGLCLEVVGCLLQLGDAGELDELGDNLATEVGGGVDAGADGGTTDGQLTQTWQGGLDALDAELDLACVAAELLAQGDRDGVHEVGAAGLDHGIPLVGLLGQGLVQHLQARDQVIDGCLGGGDVGRGGEGVIGGLAHVDIVVRVDLGAVGLRDGGDDLVGVHVGGGAGTGLEDVDRELGIMLAGGDLLAGGDDGVGLGGIQGTGVLVHLRAGCLQQAHRADLCGFQTTARDGEVLHGTLGLCTPQSLCGDLHFTHGVVFNTEFLLGHEITHF</sequence>
<evidence type="ECO:0000313" key="3">
    <source>
        <dbReference type="Proteomes" id="UP000001409"/>
    </source>
</evidence>
<dbReference type="KEGG" id="cef:CE1070"/>
<proteinExistence type="predicted"/>
<dbReference type="Proteomes" id="UP000001409">
    <property type="component" value="Chromosome"/>
</dbReference>
<dbReference type="HOGENOM" id="CLU_036789_0_0_11"/>
<dbReference type="AlphaFoldDB" id="Q8FQP9"/>
<dbReference type="eggNOG" id="ENOG50333S6">
    <property type="taxonomic scope" value="Bacteria"/>
</dbReference>